<dbReference type="RefSeq" id="WP_091383329.1">
    <property type="nucleotide sequence ID" value="NZ_FNDV01000004.1"/>
</dbReference>
<keyword evidence="1" id="KW-0812">Transmembrane</keyword>
<feature type="transmembrane region" description="Helical" evidence="1">
    <location>
        <begin position="50"/>
        <end position="71"/>
    </location>
</feature>
<organism evidence="2 3">
    <name type="scientific">Actinokineospora alba</name>
    <dbReference type="NCBI Taxonomy" id="504798"/>
    <lineage>
        <taxon>Bacteria</taxon>
        <taxon>Bacillati</taxon>
        <taxon>Actinomycetota</taxon>
        <taxon>Actinomycetes</taxon>
        <taxon>Pseudonocardiales</taxon>
        <taxon>Pseudonocardiaceae</taxon>
        <taxon>Actinokineospora</taxon>
    </lineage>
</organism>
<keyword evidence="1" id="KW-0472">Membrane</keyword>
<protein>
    <submittedName>
        <fullName evidence="2">Uncharacterized protein</fullName>
    </submittedName>
</protein>
<evidence type="ECO:0000313" key="3">
    <source>
        <dbReference type="Proteomes" id="UP000199651"/>
    </source>
</evidence>
<proteinExistence type="predicted"/>
<dbReference type="STRING" id="504798.SAMN05421871_104461"/>
<sequence>MPADAEGLRTHPIQELFWTRTGLLLLILLVVSGTSMWTSSGLDPGTAKNLLAALGTGTMVSAVVGFGQTLITATAAQRAMVTPVIEESRRALRELSAEYRALNQEFFPTHVFEATTDPDPTFNALMMRDLKDTRQFCFRGFSGRHAAVRLLHSHAEWEVRAVVADPRERTAISGRARHLVRNAGVDADYEKIQATLHEEIRIGLVGLYLARARCSVIDVTVIADPPLDRLELFDDSVWITLYSDVAGVASLYPRTLRFSEGSFIYSMERADFARLRGARDAGRFQITPDTTRAEFLAHFERVTGAALTEKRFRELEAKFHAFRHDFSAKAELEA</sequence>
<dbReference type="EMBL" id="FNJB01000015">
    <property type="protein sequence ID" value="SDP81816.1"/>
    <property type="molecule type" value="Genomic_DNA"/>
</dbReference>
<accession>A0A1H0VUP4</accession>
<dbReference type="AlphaFoldDB" id="A0A1H0VUP4"/>
<keyword evidence="3" id="KW-1185">Reference proteome</keyword>
<dbReference type="OrthoDB" id="3657699at2"/>
<reference evidence="3" key="1">
    <citation type="submission" date="2016-10" db="EMBL/GenBank/DDBJ databases">
        <authorList>
            <person name="Varghese N."/>
            <person name="Submissions S."/>
        </authorList>
    </citation>
    <scope>NUCLEOTIDE SEQUENCE [LARGE SCALE GENOMIC DNA]</scope>
    <source>
        <strain evidence="3">IBRC-M 10655</strain>
    </source>
</reference>
<gene>
    <name evidence="2" type="ORF">SAMN05192558_115110</name>
</gene>
<keyword evidence="1" id="KW-1133">Transmembrane helix</keyword>
<name>A0A1H0VUP4_9PSEU</name>
<feature type="transmembrane region" description="Helical" evidence="1">
    <location>
        <begin position="17"/>
        <end position="38"/>
    </location>
</feature>
<evidence type="ECO:0000313" key="2">
    <source>
        <dbReference type="EMBL" id="SDP81816.1"/>
    </source>
</evidence>
<evidence type="ECO:0000256" key="1">
    <source>
        <dbReference type="SAM" id="Phobius"/>
    </source>
</evidence>
<dbReference type="Proteomes" id="UP000199651">
    <property type="component" value="Unassembled WGS sequence"/>
</dbReference>